<comment type="caution">
    <text evidence="2">The sequence shown here is derived from an EMBL/GenBank/DDBJ whole genome shotgun (WGS) entry which is preliminary data.</text>
</comment>
<dbReference type="SUPFAM" id="SSF55729">
    <property type="entry name" value="Acyl-CoA N-acyltransferases (Nat)"/>
    <property type="match status" value="1"/>
</dbReference>
<dbReference type="InterPro" id="IPR000182">
    <property type="entry name" value="GNAT_dom"/>
</dbReference>
<dbReference type="Gene3D" id="3.40.630.30">
    <property type="match status" value="1"/>
</dbReference>
<keyword evidence="3" id="KW-1185">Reference proteome</keyword>
<evidence type="ECO:0000313" key="3">
    <source>
        <dbReference type="Proteomes" id="UP000094172"/>
    </source>
</evidence>
<dbReference type="InterPro" id="IPR016181">
    <property type="entry name" value="Acyl_CoA_acyltransferase"/>
</dbReference>
<dbReference type="Proteomes" id="UP000094172">
    <property type="component" value="Unassembled WGS sequence"/>
</dbReference>
<dbReference type="RefSeq" id="WP_083241606.1">
    <property type="nucleotide sequence ID" value="NZ_LPWE01000013.1"/>
</dbReference>
<feature type="domain" description="N-acetyltransferase" evidence="1">
    <location>
        <begin position="1"/>
        <end position="129"/>
    </location>
</feature>
<dbReference type="PROSITE" id="PS51186">
    <property type="entry name" value="GNAT"/>
    <property type="match status" value="1"/>
</dbReference>
<dbReference type="Pfam" id="PF00583">
    <property type="entry name" value="Acetyltransf_1"/>
    <property type="match status" value="1"/>
</dbReference>
<organism evidence="2 3">
    <name type="scientific">Methyloceanibacter stevinii</name>
    <dbReference type="NCBI Taxonomy" id="1774970"/>
    <lineage>
        <taxon>Bacteria</taxon>
        <taxon>Pseudomonadati</taxon>
        <taxon>Pseudomonadota</taxon>
        <taxon>Alphaproteobacteria</taxon>
        <taxon>Hyphomicrobiales</taxon>
        <taxon>Hyphomicrobiaceae</taxon>
        <taxon>Methyloceanibacter</taxon>
    </lineage>
</organism>
<accession>A0A1E3VKP8</accession>
<dbReference type="CDD" id="cd04301">
    <property type="entry name" value="NAT_SF"/>
    <property type="match status" value="1"/>
</dbReference>
<dbReference type="STRING" id="1774970.AUC70_11095"/>
<protein>
    <recommendedName>
        <fullName evidence="1">N-acetyltransferase domain-containing protein</fullName>
    </recommendedName>
</protein>
<evidence type="ECO:0000313" key="2">
    <source>
        <dbReference type="EMBL" id="ODR94105.1"/>
    </source>
</evidence>
<name>A0A1E3VKP8_9HYPH</name>
<sequence length="149" mass="15401">MDGAFASSSHANHTEAAIVRALRASGDMTLSLVAEIAGTVVGHIAFFAGRHRCAHGDWFGLGPLAVDPVYQGQGAGSALVSHGLADLHTNGAAGCVVLGDPRFYGRFGFMSDGALRYGDLPTRYIQRIVFAGGAPSGEIHYAPAFDLAG</sequence>
<gene>
    <name evidence="2" type="ORF">AUC70_11095</name>
</gene>
<proteinExistence type="predicted"/>
<dbReference type="AlphaFoldDB" id="A0A1E3VKP8"/>
<dbReference type="GO" id="GO:0016747">
    <property type="term" value="F:acyltransferase activity, transferring groups other than amino-acyl groups"/>
    <property type="evidence" value="ECO:0007669"/>
    <property type="project" value="InterPro"/>
</dbReference>
<dbReference type="EMBL" id="LPWE01000013">
    <property type="protein sequence ID" value="ODR94105.1"/>
    <property type="molecule type" value="Genomic_DNA"/>
</dbReference>
<reference evidence="2 3" key="1">
    <citation type="journal article" date="2016" name="Environ. Microbiol.">
        <title>New Methyloceanibacter diversity from North Sea sediments includes methanotroph containing solely the soluble methane monooxygenase.</title>
        <authorList>
            <person name="Vekeman B."/>
            <person name="Kerckhof F.M."/>
            <person name="Cremers G."/>
            <person name="de Vos P."/>
            <person name="Vandamme P."/>
            <person name="Boon N."/>
            <person name="Op den Camp H.J."/>
            <person name="Heylen K."/>
        </authorList>
    </citation>
    <scope>NUCLEOTIDE SEQUENCE [LARGE SCALE GENOMIC DNA]</scope>
    <source>
        <strain evidence="2 3">R-67176</strain>
    </source>
</reference>
<evidence type="ECO:0000259" key="1">
    <source>
        <dbReference type="PROSITE" id="PS51186"/>
    </source>
</evidence>